<evidence type="ECO:0000256" key="6">
    <source>
        <dbReference type="SAM" id="Phobius"/>
    </source>
</evidence>
<reference evidence="7 8" key="1">
    <citation type="submission" date="2013-02" db="EMBL/GenBank/DDBJ databases">
        <title>A novel strain isolated from Lonar lake, Maharashtra, India.</title>
        <authorList>
            <person name="Singh A."/>
        </authorList>
    </citation>
    <scope>NUCLEOTIDE SEQUENCE [LARGE SCALE GENOMIC DNA]</scope>
    <source>
        <strain evidence="7 8">AK24</strain>
    </source>
</reference>
<evidence type="ECO:0000313" key="7">
    <source>
        <dbReference type="EMBL" id="EON77243.1"/>
    </source>
</evidence>
<evidence type="ECO:0000256" key="3">
    <source>
        <dbReference type="ARBA" id="ARBA00022692"/>
    </source>
</evidence>
<proteinExistence type="predicted"/>
<dbReference type="AlphaFoldDB" id="R7ZT89"/>
<gene>
    <name evidence="7" type="ORF">ADIS_2323</name>
</gene>
<keyword evidence="4 6" id="KW-1133">Transmembrane helix</keyword>
<dbReference type="GO" id="GO:0005886">
    <property type="term" value="C:plasma membrane"/>
    <property type="evidence" value="ECO:0007669"/>
    <property type="project" value="UniProtKB-SubCell"/>
</dbReference>
<dbReference type="PANTHER" id="PTHR40277">
    <property type="entry name" value="BLL5419 PROTEIN"/>
    <property type="match status" value="1"/>
</dbReference>
<dbReference type="STRING" id="1232681.ADIS_2323"/>
<dbReference type="NCBIfam" id="TIGR00374">
    <property type="entry name" value="flippase-like domain"/>
    <property type="match status" value="1"/>
</dbReference>
<keyword evidence="8" id="KW-1185">Reference proteome</keyword>
<comment type="caution">
    <text evidence="7">The sequence shown here is derived from an EMBL/GenBank/DDBJ whole genome shotgun (WGS) entry which is preliminary data.</text>
</comment>
<dbReference type="InterPro" id="IPR022791">
    <property type="entry name" value="L-PG_synthase/AglD"/>
</dbReference>
<sequence length="278" mass="30846">MTAVAVFLVLSKIDSQTTWKVISGADWSWLGLAFVFFVASKIFCAFRLNGYFRDIGVYMPEWQNIKLYAIGMFYNLFLPGGIGGDGYKVYLLKRRFQTPVKQLLQAVVLDRGNGLAVLVFLLFALMAVVEVEWPFPLSQSLVGSLGMVLVTVGLYLTMILFFKAFMGSIVSTTVYSALNQILQLFSAFFILRSLGIQDRETTYLLVFLISSIVSVLPLTIGGVGARELVFVYAHGYVGIDKNAAVAFSVVFFVIAAITSLSGIFFKFDREVSIREEGN</sequence>
<keyword evidence="2" id="KW-1003">Cell membrane</keyword>
<protein>
    <recommendedName>
        <fullName evidence="9">Dolichol-P-glucose synthetase</fullName>
    </recommendedName>
</protein>
<feature type="transmembrane region" description="Helical" evidence="6">
    <location>
        <begin position="243"/>
        <end position="265"/>
    </location>
</feature>
<dbReference type="Pfam" id="PF03706">
    <property type="entry name" value="LPG_synthase_TM"/>
    <property type="match status" value="2"/>
</dbReference>
<dbReference type="PATRIC" id="fig|1288963.3.peg.2315"/>
<dbReference type="EMBL" id="AQHR01000061">
    <property type="protein sequence ID" value="EON77243.1"/>
    <property type="molecule type" value="Genomic_DNA"/>
</dbReference>
<dbReference type="PANTHER" id="PTHR40277:SF1">
    <property type="entry name" value="BLL5419 PROTEIN"/>
    <property type="match status" value="1"/>
</dbReference>
<evidence type="ECO:0000256" key="1">
    <source>
        <dbReference type="ARBA" id="ARBA00004651"/>
    </source>
</evidence>
<evidence type="ECO:0000256" key="2">
    <source>
        <dbReference type="ARBA" id="ARBA00022475"/>
    </source>
</evidence>
<evidence type="ECO:0008006" key="9">
    <source>
        <dbReference type="Google" id="ProtNLM"/>
    </source>
</evidence>
<feature type="transmembrane region" description="Helical" evidence="6">
    <location>
        <begin position="141"/>
        <end position="162"/>
    </location>
</feature>
<feature type="transmembrane region" description="Helical" evidence="6">
    <location>
        <begin position="203"/>
        <end position="223"/>
    </location>
</feature>
<feature type="transmembrane region" description="Helical" evidence="6">
    <location>
        <begin position="67"/>
        <end position="92"/>
    </location>
</feature>
<feature type="transmembrane region" description="Helical" evidence="6">
    <location>
        <begin position="174"/>
        <end position="191"/>
    </location>
</feature>
<evidence type="ECO:0000313" key="8">
    <source>
        <dbReference type="Proteomes" id="UP000013909"/>
    </source>
</evidence>
<comment type="subcellular location">
    <subcellularLocation>
        <location evidence="1">Cell membrane</location>
        <topology evidence="1">Multi-pass membrane protein</topology>
    </subcellularLocation>
</comment>
<name>R7ZT89_9BACT</name>
<accession>R7ZT89</accession>
<keyword evidence="3 6" id="KW-0812">Transmembrane</keyword>
<feature type="transmembrane region" description="Helical" evidence="6">
    <location>
        <begin position="112"/>
        <end position="129"/>
    </location>
</feature>
<feature type="transmembrane region" description="Helical" evidence="6">
    <location>
        <begin position="25"/>
        <end position="46"/>
    </location>
</feature>
<organism evidence="7 8">
    <name type="scientific">Lunatimonas lonarensis</name>
    <dbReference type="NCBI Taxonomy" id="1232681"/>
    <lineage>
        <taxon>Bacteria</taxon>
        <taxon>Pseudomonadati</taxon>
        <taxon>Bacteroidota</taxon>
        <taxon>Cytophagia</taxon>
        <taxon>Cytophagales</taxon>
        <taxon>Cyclobacteriaceae</taxon>
    </lineage>
</organism>
<keyword evidence="5 6" id="KW-0472">Membrane</keyword>
<dbReference type="Proteomes" id="UP000013909">
    <property type="component" value="Unassembled WGS sequence"/>
</dbReference>
<evidence type="ECO:0000256" key="5">
    <source>
        <dbReference type="ARBA" id="ARBA00023136"/>
    </source>
</evidence>
<evidence type="ECO:0000256" key="4">
    <source>
        <dbReference type="ARBA" id="ARBA00022989"/>
    </source>
</evidence>